<gene>
    <name evidence="4" type="ORF">JOE57_000056</name>
</gene>
<dbReference type="Pfam" id="PF20737">
    <property type="entry name" value="Glyco_hydro127C"/>
    <property type="match status" value="1"/>
</dbReference>
<evidence type="ECO:0000313" key="4">
    <source>
        <dbReference type="EMBL" id="MBM7797135.1"/>
    </source>
</evidence>
<dbReference type="PANTHER" id="PTHR43465">
    <property type="entry name" value="DUF1680 DOMAIN PROTEIN (AFU_ORTHOLOGUE AFUA_1G08910)"/>
    <property type="match status" value="1"/>
</dbReference>
<dbReference type="InterPro" id="IPR012878">
    <property type="entry name" value="Beta-AFase-like_GH127_cat"/>
</dbReference>
<evidence type="ECO:0000313" key="5">
    <source>
        <dbReference type="Proteomes" id="UP000704762"/>
    </source>
</evidence>
<protein>
    <submittedName>
        <fullName evidence="4">DUF1680 family protein</fullName>
    </submittedName>
</protein>
<dbReference type="InterPro" id="IPR049046">
    <property type="entry name" value="Beta-AFase-like_GH127_middle"/>
</dbReference>
<dbReference type="RefSeq" id="WP_204915863.1">
    <property type="nucleotide sequence ID" value="NZ_BAAAQP010000003.1"/>
</dbReference>
<dbReference type="InterPro" id="IPR008928">
    <property type="entry name" value="6-hairpin_glycosidase_sf"/>
</dbReference>
<proteinExistence type="predicted"/>
<dbReference type="Pfam" id="PF20736">
    <property type="entry name" value="Glyco_hydro127M"/>
    <property type="match status" value="1"/>
</dbReference>
<keyword evidence="5" id="KW-1185">Reference proteome</keyword>
<evidence type="ECO:0000259" key="2">
    <source>
        <dbReference type="Pfam" id="PF20736"/>
    </source>
</evidence>
<organism evidence="4 5">
    <name type="scientific">Microlunatus panaciterrae</name>
    <dbReference type="NCBI Taxonomy" id="400768"/>
    <lineage>
        <taxon>Bacteria</taxon>
        <taxon>Bacillati</taxon>
        <taxon>Actinomycetota</taxon>
        <taxon>Actinomycetes</taxon>
        <taxon>Propionibacteriales</taxon>
        <taxon>Propionibacteriaceae</taxon>
        <taxon>Microlunatus</taxon>
    </lineage>
</organism>
<feature type="domain" description="Non-reducing end beta-L-arabinofuranosidase-like GH127 catalytic" evidence="1">
    <location>
        <begin position="19"/>
        <end position="418"/>
    </location>
</feature>
<dbReference type="Pfam" id="PF07944">
    <property type="entry name" value="Beta-AFase-like_GH127_cat"/>
    <property type="match status" value="1"/>
</dbReference>
<name>A0ABS2RDQ8_9ACTN</name>
<reference evidence="4 5" key="1">
    <citation type="submission" date="2021-01" db="EMBL/GenBank/DDBJ databases">
        <title>Sequencing the genomes of 1000 actinobacteria strains.</title>
        <authorList>
            <person name="Klenk H.-P."/>
        </authorList>
    </citation>
    <scope>NUCLEOTIDE SEQUENCE [LARGE SCALE GENOMIC DNA]</scope>
    <source>
        <strain evidence="4 5">DSM 18662</strain>
    </source>
</reference>
<feature type="domain" description="Non-reducing end beta-L-arabinofuranosidase-like GH127 middle" evidence="2">
    <location>
        <begin position="430"/>
        <end position="523"/>
    </location>
</feature>
<dbReference type="SUPFAM" id="SSF48208">
    <property type="entry name" value="Six-hairpin glycosidases"/>
    <property type="match status" value="1"/>
</dbReference>
<dbReference type="EMBL" id="JAFBCF010000001">
    <property type="protein sequence ID" value="MBM7797135.1"/>
    <property type="molecule type" value="Genomic_DNA"/>
</dbReference>
<dbReference type="PANTHER" id="PTHR43465:SF2">
    <property type="entry name" value="DUF1680 DOMAIN PROTEIN (AFU_ORTHOLOGUE AFUA_1G08910)"/>
    <property type="match status" value="1"/>
</dbReference>
<dbReference type="InterPro" id="IPR049049">
    <property type="entry name" value="Beta-AFase-like_GH127_C"/>
</dbReference>
<accession>A0ABS2RDQ8</accession>
<comment type="caution">
    <text evidence="4">The sequence shown here is derived from an EMBL/GenBank/DDBJ whole genome shotgun (WGS) entry which is preliminary data.</text>
</comment>
<dbReference type="InterPro" id="IPR049174">
    <property type="entry name" value="Beta-AFase-like"/>
</dbReference>
<dbReference type="Proteomes" id="UP000704762">
    <property type="component" value="Unassembled WGS sequence"/>
</dbReference>
<evidence type="ECO:0000259" key="3">
    <source>
        <dbReference type="Pfam" id="PF20737"/>
    </source>
</evidence>
<sequence length="638" mass="70543">MITASSRSARRRPLALTAVDIDDDFWAPRRALIRTATLRQQEHQLRTGGQFEALKLSWRPGDPGEPHIFWESDVAKWIEAASYCLATTADPDLEAAVDEAIELLAGAQQDDGYLNVYFTVVKPGERFTDLRDAHELYCAGHLIEAGVAHFEATGKTRLLDIVRRYADLIDAVFAPDGPCAGGYDGHQEIELALVKLYRVTGDSRYLVLSRRLIDARGTQPFYFELEEQRRGTPGYFGPVFPQRPRQAQRFREYNQSHRPVVEQDAVVGHSVRAMYMCSAITDLAAETGDPALAEAVSRLWEDVTERKMYLTGGLGSDPSIEGFGPAYDLPDEHGYAETCAAIGLVQWAQRMANGRADGRYVDVLERALYNGVLSGASADGTSYFYGNPLASSGDVHRHEWFGVACCPPNLARLLSELQRYVYAQGDGEAVVNLFVQGEARFSTSSGTFVVRQQSRYPRDGVTKIIIEPAVDGQRHVLAVRIPGWSRPTATLNGAELPLTLRDGYLVLERDWAGGDTVDIDLGMGIRRTWAHPRVASAAGKVALERGPIVFCLEGVDHEEPVRGIVLDRSAELTERPDPRTGVVSVHGTAHADHAVTDELYSSRPPSQVEVELTAVPYFSWANRGQSDMTVWIRENLGR</sequence>
<feature type="domain" description="Non-reducing end beta-L-arabinofuranosidase-like GH127 C-terminal" evidence="3">
    <location>
        <begin position="526"/>
        <end position="633"/>
    </location>
</feature>
<evidence type="ECO:0000259" key="1">
    <source>
        <dbReference type="Pfam" id="PF07944"/>
    </source>
</evidence>